<evidence type="ECO:0000313" key="2">
    <source>
        <dbReference type="Proteomes" id="UP000006844"/>
    </source>
</evidence>
<reference evidence="1 2" key="1">
    <citation type="journal article" date="2012" name="Stand. Genomic Sci.">
        <title>Complete genome sequence of Terriglobus saanensis type strain SP1PR4(T), an Acidobacteria from tundra soil.</title>
        <authorList>
            <person name="Rawat S.R."/>
            <person name="Mannisto M.K."/>
            <person name="Starovoytov V."/>
            <person name="Goodwin L."/>
            <person name="Nolan M."/>
            <person name="Hauser L."/>
            <person name="Land M."/>
            <person name="Davenport K.W."/>
            <person name="Woyke T."/>
            <person name="Haggblom M.M."/>
        </authorList>
    </citation>
    <scope>NUCLEOTIDE SEQUENCE</scope>
    <source>
        <strain evidence="2">ATCC BAA-1853 / DSM 23119 / SP1PR4</strain>
    </source>
</reference>
<dbReference type="InterPro" id="IPR056955">
    <property type="entry name" value="ORC-CDC6-like"/>
</dbReference>
<sequence>MPNETLSVAAMNKAFVGFSRRAESIDRETLVKTFVDIGPLFAVLSTRDHQVVYGRRGTGKTHALLYVTEQAKKNRDIAVYIDLRYIGSSGGIYGDANYSLAQRATRLLLDVLGSVHGELLEIALSLDLDLSRVGPALDKLAAAITELEVLGETTRETENQTASESTTGNSVAATFSKVPAASIGWNESEKKSEEQRTHYTEKGTLRYRVHFGSVSSALKNLVSIIKPAHLVIVLDEWSSLPLELQPYLADLIRRAIFPVQGITVKIAAIEQRTLFKLGGGSDYTGIEVGADASADVDLDDYMVFDNNEARAVEFFQELVFKHYASEVVDGKPEFDTSKKLIQAAFTQTNAFDDFVKSAEGVPRDAFNVLSLAAQRGMNDKISIPTIRVAARTWYQRDKEGAIKSDENAQALLHWIIDEVIAHRKARAFLLPVNSRHPIIDSLFDARLLHIIKKGLSGQEKAGARYDAYKLDYGCYVDLLATKAAPMSLYGDDEDTASAVIVPTDDYRAIRRAILDLNTFEARIKKGKFE</sequence>
<dbReference type="Proteomes" id="UP000006844">
    <property type="component" value="Chromosome"/>
</dbReference>
<dbReference type="InterPro" id="IPR027417">
    <property type="entry name" value="P-loop_NTPase"/>
</dbReference>
<dbReference type="HOGENOM" id="CLU_035218_0_0_0"/>
<dbReference type="Pfam" id="PF24389">
    <property type="entry name" value="ORC-CDC6-like"/>
    <property type="match status" value="1"/>
</dbReference>
<dbReference type="OrthoDB" id="8432819at2"/>
<dbReference type="SUPFAM" id="SSF52540">
    <property type="entry name" value="P-loop containing nucleoside triphosphate hydrolases"/>
    <property type="match status" value="1"/>
</dbReference>
<dbReference type="Gene3D" id="3.40.50.300">
    <property type="entry name" value="P-loop containing nucleotide triphosphate hydrolases"/>
    <property type="match status" value="1"/>
</dbReference>
<dbReference type="KEGG" id="tsa:AciPR4_0390"/>
<name>E8V292_TERSS</name>
<dbReference type="RefSeq" id="WP_013566958.1">
    <property type="nucleotide sequence ID" value="NC_014963.1"/>
</dbReference>
<gene>
    <name evidence="1" type="ordered locus">AciPR4_0390</name>
</gene>
<keyword evidence="2" id="KW-1185">Reference proteome</keyword>
<proteinExistence type="predicted"/>
<dbReference type="eggNOG" id="COG0542">
    <property type="taxonomic scope" value="Bacteria"/>
</dbReference>
<protein>
    <submittedName>
        <fullName evidence="1">Uncharacterized protein</fullName>
    </submittedName>
</protein>
<dbReference type="STRING" id="401053.AciPR4_0390"/>
<dbReference type="AlphaFoldDB" id="E8V292"/>
<dbReference type="EMBL" id="CP002467">
    <property type="protein sequence ID" value="ADV81225.1"/>
    <property type="molecule type" value="Genomic_DNA"/>
</dbReference>
<accession>E8V292</accession>
<organism evidence="1 2">
    <name type="scientific">Terriglobus saanensis (strain ATCC BAA-1853 / DSM 23119 / SP1PR4)</name>
    <dbReference type="NCBI Taxonomy" id="401053"/>
    <lineage>
        <taxon>Bacteria</taxon>
        <taxon>Pseudomonadati</taxon>
        <taxon>Acidobacteriota</taxon>
        <taxon>Terriglobia</taxon>
        <taxon>Terriglobales</taxon>
        <taxon>Acidobacteriaceae</taxon>
        <taxon>Terriglobus</taxon>
    </lineage>
</organism>
<evidence type="ECO:0000313" key="1">
    <source>
        <dbReference type="EMBL" id="ADV81225.1"/>
    </source>
</evidence>